<dbReference type="InterPro" id="IPR013083">
    <property type="entry name" value="Znf_RING/FYVE/PHD"/>
</dbReference>
<comment type="caution">
    <text evidence="8">The sequence shown here is derived from an EMBL/GenBank/DDBJ whole genome shotgun (WGS) entry which is preliminary data.</text>
</comment>
<dbReference type="InterPro" id="IPR016024">
    <property type="entry name" value="ARM-type_fold"/>
</dbReference>
<dbReference type="ExpressionAtlas" id="A0A178UPT4">
    <property type="expression patterns" value="baseline"/>
</dbReference>
<keyword evidence="5" id="KW-0677">Repeat</keyword>
<organism evidence="8 9">
    <name type="scientific">Arabidopsis thaliana</name>
    <name type="common">Mouse-ear cress</name>
    <dbReference type="NCBI Taxonomy" id="3702"/>
    <lineage>
        <taxon>Eukaryota</taxon>
        <taxon>Viridiplantae</taxon>
        <taxon>Streptophyta</taxon>
        <taxon>Embryophyta</taxon>
        <taxon>Tracheophyta</taxon>
        <taxon>Spermatophyta</taxon>
        <taxon>Magnoliopsida</taxon>
        <taxon>eudicotyledons</taxon>
        <taxon>Gunneridae</taxon>
        <taxon>Pentapetalae</taxon>
        <taxon>rosids</taxon>
        <taxon>malvids</taxon>
        <taxon>Brassicales</taxon>
        <taxon>Brassicaceae</taxon>
        <taxon>Camelineae</taxon>
        <taxon>Arabidopsis</taxon>
    </lineage>
</organism>
<dbReference type="InterPro" id="IPR003613">
    <property type="entry name" value="Ubox_domain"/>
</dbReference>
<dbReference type="EC" id="2.3.2.27" evidence="3"/>
<dbReference type="SUPFAM" id="SSF57850">
    <property type="entry name" value="RING/U-box"/>
    <property type="match status" value="1"/>
</dbReference>
<dbReference type="AlphaFoldDB" id="A0A178UPT4"/>
<dbReference type="EMBL" id="LUHQ01000005">
    <property type="protein sequence ID" value="OAO95879.1"/>
    <property type="molecule type" value="Genomic_DNA"/>
</dbReference>
<sequence>MADSTADESTNADTLWRELHKVLPEIWYDGGGKDHCEIDEAIRILTCLRKIESKNPESDISPVEVPKEFICTLSNKIMIEPMLIASGQTFEKSYILEWLKHERTCPRTKQVLYHRFMIPNHLINEVIKEWCRIHNFDRPKTSDEVIDLFTGDLESLLQRISCPTSVEDQTEAAKELSLKAKRFSSVCVYFVAKIPDSITRLLTPLSISEDSNPEFLENIVTALHIFSTFEKNKTLVAENPLVLPLLAKSMKQGTVLTRIHSAATVNSLSYTDSNKIIIGNSEVLKALIHVIEEGDSLATSEAFSALSNLCPVKEISEKAVSEGLIRAAIKKIKAGSNVSMLLSLLAFVSTQNHQTTEEMDNLGLIYDLFSILRNSNSLVNDENAVVIVYNICKSYKALQNVVLREEKRDVVLEEENKHGTFTRLENQEAGRATSLAKRILEWILRLLTPLSDVDSNPELQENIVTSLFNISTGTNQTKRVSAATLTSLSGIGSNKIIIRNSEALKALIDLIGDSYDLSATGEAVYALLNLCFNELENVEKAVSIMHQYFSQL</sequence>
<evidence type="ECO:0000259" key="7">
    <source>
        <dbReference type="PROSITE" id="PS51698"/>
    </source>
</evidence>
<keyword evidence="6" id="KW-0833">Ubl conjugation pathway</keyword>
<dbReference type="InterPro" id="IPR045210">
    <property type="entry name" value="RING-Ubox_PUB"/>
</dbReference>
<evidence type="ECO:0000313" key="9">
    <source>
        <dbReference type="Proteomes" id="UP000078284"/>
    </source>
</evidence>
<evidence type="ECO:0000256" key="1">
    <source>
        <dbReference type="ARBA" id="ARBA00000900"/>
    </source>
</evidence>
<accession>A0A178UPT4</accession>
<evidence type="ECO:0000256" key="2">
    <source>
        <dbReference type="ARBA" id="ARBA00004906"/>
    </source>
</evidence>
<feature type="domain" description="U-box" evidence="7">
    <location>
        <begin position="64"/>
        <end position="137"/>
    </location>
</feature>
<name>A0A178UPT4_ARATH</name>
<dbReference type="PANTHER" id="PTHR23315:SF265">
    <property type="entry name" value="U-BOX DOMAIN-CONTAINING PROTEIN 46-RELATED"/>
    <property type="match status" value="1"/>
</dbReference>
<evidence type="ECO:0000256" key="3">
    <source>
        <dbReference type="ARBA" id="ARBA00012483"/>
    </source>
</evidence>
<reference evidence="9" key="1">
    <citation type="journal article" date="2016" name="Proc. Natl. Acad. Sci. U.S.A.">
        <title>Chromosome-level assembly of Arabidopsis thaliana Ler reveals the extent of translocation and inversion polymorphisms.</title>
        <authorList>
            <person name="Zapata L."/>
            <person name="Ding J."/>
            <person name="Willing E.M."/>
            <person name="Hartwig B."/>
            <person name="Bezdan D."/>
            <person name="Jiao W.B."/>
            <person name="Patel V."/>
            <person name="Velikkakam James G."/>
            <person name="Koornneef M."/>
            <person name="Ossowski S."/>
            <person name="Schneeberger K."/>
        </authorList>
    </citation>
    <scope>NUCLEOTIDE SEQUENCE [LARGE SCALE GENOMIC DNA]</scope>
    <source>
        <strain evidence="9">cv. Landsberg erecta</strain>
    </source>
</reference>
<dbReference type="SUPFAM" id="SSF48371">
    <property type="entry name" value="ARM repeat"/>
    <property type="match status" value="2"/>
</dbReference>
<dbReference type="InterPro" id="IPR011989">
    <property type="entry name" value="ARM-like"/>
</dbReference>
<proteinExistence type="predicted"/>
<dbReference type="GO" id="GO:0061630">
    <property type="term" value="F:ubiquitin protein ligase activity"/>
    <property type="evidence" value="ECO:0007669"/>
    <property type="project" value="UniProtKB-EC"/>
</dbReference>
<dbReference type="PROSITE" id="PS51698">
    <property type="entry name" value="U_BOX"/>
    <property type="match status" value="1"/>
</dbReference>
<dbReference type="Gene3D" id="1.25.10.10">
    <property type="entry name" value="Leucine-rich Repeat Variant"/>
    <property type="match status" value="2"/>
</dbReference>
<dbReference type="Gene3D" id="3.30.40.10">
    <property type="entry name" value="Zinc/RING finger domain, C3HC4 (zinc finger)"/>
    <property type="match status" value="1"/>
</dbReference>
<keyword evidence="4" id="KW-0808">Transferase</keyword>
<gene>
    <name evidence="8" type="ordered locus">AXX17_At5g18110</name>
</gene>
<dbReference type="SMART" id="SM00504">
    <property type="entry name" value="Ubox"/>
    <property type="match status" value="1"/>
</dbReference>
<dbReference type="SMART" id="SM00185">
    <property type="entry name" value="ARM"/>
    <property type="match status" value="3"/>
</dbReference>
<comment type="pathway">
    <text evidence="2">Protein modification; protein ubiquitination.</text>
</comment>
<comment type="catalytic activity">
    <reaction evidence="1">
        <text>S-ubiquitinyl-[E2 ubiquitin-conjugating enzyme]-L-cysteine + [acceptor protein]-L-lysine = [E2 ubiquitin-conjugating enzyme]-L-cysteine + N(6)-ubiquitinyl-[acceptor protein]-L-lysine.</text>
        <dbReference type="EC" id="2.3.2.27"/>
    </reaction>
</comment>
<dbReference type="InterPro" id="IPR000225">
    <property type="entry name" value="Armadillo"/>
</dbReference>
<dbReference type="CDD" id="cd16664">
    <property type="entry name" value="RING-Ubox_PUB"/>
    <property type="match status" value="1"/>
</dbReference>
<dbReference type="PANTHER" id="PTHR23315">
    <property type="entry name" value="U BOX DOMAIN-CONTAINING"/>
    <property type="match status" value="1"/>
</dbReference>
<dbReference type="Proteomes" id="UP000078284">
    <property type="component" value="Chromosome 5"/>
</dbReference>
<evidence type="ECO:0000256" key="5">
    <source>
        <dbReference type="ARBA" id="ARBA00022737"/>
    </source>
</evidence>
<dbReference type="UniPathway" id="UPA00143"/>
<evidence type="ECO:0000313" key="8">
    <source>
        <dbReference type="EMBL" id="OAO95879.1"/>
    </source>
</evidence>
<dbReference type="Pfam" id="PF04564">
    <property type="entry name" value="U-box"/>
    <property type="match status" value="1"/>
</dbReference>
<evidence type="ECO:0000256" key="6">
    <source>
        <dbReference type="ARBA" id="ARBA00022786"/>
    </source>
</evidence>
<evidence type="ECO:0000256" key="4">
    <source>
        <dbReference type="ARBA" id="ARBA00022679"/>
    </source>
</evidence>
<protein>
    <recommendedName>
        <fullName evidence="3">RING-type E3 ubiquitin transferase</fullName>
        <ecNumber evidence="3">2.3.2.27</ecNumber>
    </recommendedName>
</protein>
<dbReference type="GO" id="GO:0016567">
    <property type="term" value="P:protein ubiquitination"/>
    <property type="evidence" value="ECO:0007669"/>
    <property type="project" value="UniProtKB-UniPathway"/>
</dbReference>